<reference evidence="3" key="1">
    <citation type="submission" date="2023-06" db="EMBL/GenBank/DDBJ databases">
        <authorList>
            <person name="Kurt Z."/>
        </authorList>
    </citation>
    <scope>NUCLEOTIDE SEQUENCE</scope>
</reference>
<keyword evidence="1" id="KW-1133">Transmembrane helix</keyword>
<evidence type="ECO:0000256" key="2">
    <source>
        <dbReference type="SAM" id="SignalP"/>
    </source>
</evidence>
<evidence type="ECO:0000313" key="3">
    <source>
        <dbReference type="EMBL" id="CAI9948418.1"/>
    </source>
</evidence>
<feature type="chain" id="PRO_5041741158" evidence="2">
    <location>
        <begin position="32"/>
        <end position="292"/>
    </location>
</feature>
<keyword evidence="5" id="KW-1185">Reference proteome</keyword>
<dbReference type="SUPFAM" id="SSF57184">
    <property type="entry name" value="Growth factor receptor domain"/>
    <property type="match status" value="1"/>
</dbReference>
<accession>A0AA86USP1</accession>
<sequence length="292" mass="31924">MGNPNNISHSLNITQLSFILAWSTFQTHVFGQYTSCWRNPDNVKFLIFKDKLCVCDEQQLYFHYQQLFQLILVINASGAKVVNNKCECDESKGYTGADPQSCADCWSQNKIVNSQLQECEACPAGSKYSSGTCVCDETSGYGGVDFKSCTKCWDQSKIVVNGQCQACDVGAIFEDTECVCDEKNGFVGDNAQSCTDCWSDSKIVVDSKCALCSDLDLNSVYDSENSCGCQLHFTKKNGTCQKVSVNQTIAIAIAVPAAVIILGIVSTIVIIKKKKSLKNVHAETPGQAQRVQ</sequence>
<comment type="caution">
    <text evidence="3">The sequence shown here is derived from an EMBL/GenBank/DDBJ whole genome shotgun (WGS) entry which is preliminary data.</text>
</comment>
<feature type="signal peptide" evidence="2">
    <location>
        <begin position="1"/>
        <end position="31"/>
    </location>
</feature>
<gene>
    <name evidence="4" type="ORF">HINF_LOCUS35672</name>
    <name evidence="3" type="ORF">HINF_LOCUS36063</name>
</gene>
<evidence type="ECO:0000313" key="4">
    <source>
        <dbReference type="EMBL" id="CAL6034895.1"/>
    </source>
</evidence>
<dbReference type="Proteomes" id="UP001642409">
    <property type="component" value="Unassembled WGS sequence"/>
</dbReference>
<dbReference type="EMBL" id="CAXDID020000129">
    <property type="protein sequence ID" value="CAL6034895.1"/>
    <property type="molecule type" value="Genomic_DNA"/>
</dbReference>
<keyword evidence="1" id="KW-0812">Transmembrane</keyword>
<keyword evidence="2" id="KW-0732">Signal</keyword>
<keyword evidence="1" id="KW-0472">Membrane</keyword>
<organism evidence="3">
    <name type="scientific">Hexamita inflata</name>
    <dbReference type="NCBI Taxonomy" id="28002"/>
    <lineage>
        <taxon>Eukaryota</taxon>
        <taxon>Metamonada</taxon>
        <taxon>Diplomonadida</taxon>
        <taxon>Hexamitidae</taxon>
        <taxon>Hexamitinae</taxon>
        <taxon>Hexamita</taxon>
    </lineage>
</organism>
<evidence type="ECO:0000313" key="5">
    <source>
        <dbReference type="Proteomes" id="UP001642409"/>
    </source>
</evidence>
<keyword evidence="3" id="KW-0675">Receptor</keyword>
<name>A0AA86USP1_9EUKA</name>
<proteinExistence type="predicted"/>
<reference evidence="4 5" key="2">
    <citation type="submission" date="2024-07" db="EMBL/GenBank/DDBJ databases">
        <authorList>
            <person name="Akdeniz Z."/>
        </authorList>
    </citation>
    <scope>NUCLEOTIDE SEQUENCE [LARGE SCALE GENOMIC DNA]</scope>
</reference>
<dbReference type="AlphaFoldDB" id="A0AA86USP1"/>
<evidence type="ECO:0000256" key="1">
    <source>
        <dbReference type="SAM" id="Phobius"/>
    </source>
</evidence>
<protein>
    <submittedName>
        <fullName evidence="3">Growth factor receptor cysteine-rich domain superfamily</fullName>
    </submittedName>
    <submittedName>
        <fullName evidence="4">Growth_factor receptor cysteine-rich domain superfamily</fullName>
    </submittedName>
</protein>
<feature type="transmembrane region" description="Helical" evidence="1">
    <location>
        <begin position="249"/>
        <end position="271"/>
    </location>
</feature>
<dbReference type="EMBL" id="CATOUU010000788">
    <property type="protein sequence ID" value="CAI9948418.1"/>
    <property type="molecule type" value="Genomic_DNA"/>
</dbReference>
<dbReference type="InterPro" id="IPR009030">
    <property type="entry name" value="Growth_fac_rcpt_cys_sf"/>
</dbReference>